<dbReference type="EMBL" id="JBAHYK010000098">
    <property type="protein sequence ID" value="KAL0578454.1"/>
    <property type="molecule type" value="Genomic_DNA"/>
</dbReference>
<keyword evidence="1" id="KW-0472">Membrane</keyword>
<gene>
    <name evidence="2" type="ORF">V5O48_003554</name>
</gene>
<dbReference type="Proteomes" id="UP001465976">
    <property type="component" value="Unassembled WGS sequence"/>
</dbReference>
<feature type="transmembrane region" description="Helical" evidence="1">
    <location>
        <begin position="154"/>
        <end position="172"/>
    </location>
</feature>
<keyword evidence="1" id="KW-1133">Transmembrane helix</keyword>
<keyword evidence="3" id="KW-1185">Reference proteome</keyword>
<evidence type="ECO:0000313" key="2">
    <source>
        <dbReference type="EMBL" id="KAL0578454.1"/>
    </source>
</evidence>
<organism evidence="2 3">
    <name type="scientific">Marasmius crinis-equi</name>
    <dbReference type="NCBI Taxonomy" id="585013"/>
    <lineage>
        <taxon>Eukaryota</taxon>
        <taxon>Fungi</taxon>
        <taxon>Dikarya</taxon>
        <taxon>Basidiomycota</taxon>
        <taxon>Agaricomycotina</taxon>
        <taxon>Agaricomycetes</taxon>
        <taxon>Agaricomycetidae</taxon>
        <taxon>Agaricales</taxon>
        <taxon>Marasmiineae</taxon>
        <taxon>Marasmiaceae</taxon>
        <taxon>Marasmius</taxon>
    </lineage>
</organism>
<feature type="transmembrane region" description="Helical" evidence="1">
    <location>
        <begin position="59"/>
        <end position="83"/>
    </location>
</feature>
<protein>
    <recommendedName>
        <fullName evidence="4">Integral membrane protein</fullName>
    </recommendedName>
</protein>
<sequence length="287" mass="32729">MIFAFFALELPEPSDQLYVVLSCRAAIWASVLLNTIAIGVIQAMLVYRVWHLFGSSSRVQWSIVVAFACSIFFSILFTVIAMADLEILPATDARRVPGSPGCRAARPPMYWRIYLPSLILHTILYILTAHRALRNRQILKHAPVLKRLLRDGGLFFFVVFVSVGFTSIGAFLRDEIQINIVVFFSNYLLATTSIAMSRIMFSLHSLASHLGSDTGYLLSHVEIGRMNWRRGSREGEIIVERWNPDTESLHEQERSESRLQESRIGYYDMPWEPVHKHRRLGSSDVDV</sequence>
<proteinExistence type="predicted"/>
<feature type="transmembrane region" description="Helical" evidence="1">
    <location>
        <begin position="178"/>
        <end position="201"/>
    </location>
</feature>
<keyword evidence="1" id="KW-0812">Transmembrane</keyword>
<feature type="transmembrane region" description="Helical" evidence="1">
    <location>
        <begin position="113"/>
        <end position="133"/>
    </location>
</feature>
<reference evidence="2 3" key="1">
    <citation type="submission" date="2024-02" db="EMBL/GenBank/DDBJ databases">
        <title>A draft genome for the cacao thread blight pathogen Marasmius crinis-equi.</title>
        <authorList>
            <person name="Cohen S.P."/>
            <person name="Baruah I.K."/>
            <person name="Amoako-Attah I."/>
            <person name="Bukari Y."/>
            <person name="Meinhardt L.W."/>
            <person name="Bailey B.A."/>
        </authorList>
    </citation>
    <scope>NUCLEOTIDE SEQUENCE [LARGE SCALE GENOMIC DNA]</scope>
    <source>
        <strain evidence="2 3">GH-76</strain>
    </source>
</reference>
<name>A0ABR3FSM9_9AGAR</name>
<evidence type="ECO:0000313" key="3">
    <source>
        <dbReference type="Proteomes" id="UP001465976"/>
    </source>
</evidence>
<feature type="transmembrane region" description="Helical" evidence="1">
    <location>
        <begin position="25"/>
        <end position="47"/>
    </location>
</feature>
<evidence type="ECO:0000256" key="1">
    <source>
        <dbReference type="SAM" id="Phobius"/>
    </source>
</evidence>
<accession>A0ABR3FSM9</accession>
<evidence type="ECO:0008006" key="4">
    <source>
        <dbReference type="Google" id="ProtNLM"/>
    </source>
</evidence>
<comment type="caution">
    <text evidence="2">The sequence shown here is derived from an EMBL/GenBank/DDBJ whole genome shotgun (WGS) entry which is preliminary data.</text>
</comment>